<proteinExistence type="inferred from homology"/>
<feature type="domain" description="Cytidylate kinase" evidence="9">
    <location>
        <begin position="6"/>
        <end position="217"/>
    </location>
</feature>
<keyword evidence="3 8" id="KW-0547">Nucleotide-binding</keyword>
<keyword evidence="12" id="KW-1185">Reference proteome</keyword>
<feature type="binding site" evidence="8">
    <location>
        <begin position="10"/>
        <end position="18"/>
    </location>
    <ligand>
        <name>ATP</name>
        <dbReference type="ChEBI" id="CHEBI:30616"/>
    </ligand>
</feature>
<keyword evidence="5 8" id="KW-0067">ATP-binding</keyword>
<comment type="subcellular location">
    <subcellularLocation>
        <location evidence="8">Cytoplasm</location>
    </subcellularLocation>
</comment>
<evidence type="ECO:0000313" key="11">
    <source>
        <dbReference type="EMBL" id="NSJ49853.1"/>
    </source>
</evidence>
<dbReference type="Gene3D" id="3.40.50.300">
    <property type="entry name" value="P-loop containing nucleotide triphosphate hydrolases"/>
    <property type="match status" value="1"/>
</dbReference>
<dbReference type="GeneID" id="97206819"/>
<reference evidence="11 12" key="1">
    <citation type="journal article" date="2020" name="Cell Host Microbe">
        <title>Functional and Genomic Variation between Human-Derived Isolates of Lachnospiraceae Reveals Inter- and Intra-Species Diversity.</title>
        <authorList>
            <person name="Sorbara M.T."/>
            <person name="Littmann E.R."/>
            <person name="Fontana E."/>
            <person name="Moody T.U."/>
            <person name="Kohout C.E."/>
            <person name="Gjonbalaj M."/>
            <person name="Eaton V."/>
            <person name="Seok R."/>
            <person name="Leiner I.M."/>
            <person name="Pamer E.G."/>
        </authorList>
    </citation>
    <scope>NUCLEOTIDE SEQUENCE [LARGE SCALE GENOMIC DNA]</scope>
    <source>
        <strain evidence="11 12">MSK.1.17</strain>
    </source>
</reference>
<comment type="catalytic activity">
    <reaction evidence="6 8">
        <text>dCMP + ATP = dCDP + ADP</text>
        <dbReference type="Rhea" id="RHEA:25094"/>
        <dbReference type="ChEBI" id="CHEBI:30616"/>
        <dbReference type="ChEBI" id="CHEBI:57566"/>
        <dbReference type="ChEBI" id="CHEBI:58593"/>
        <dbReference type="ChEBI" id="CHEBI:456216"/>
        <dbReference type="EC" id="2.7.4.25"/>
    </reaction>
</comment>
<dbReference type="EMBL" id="JAKNGE010000005">
    <property type="protein sequence ID" value="MCG4744789.1"/>
    <property type="molecule type" value="Genomic_DNA"/>
</dbReference>
<name>A0AAX1SMS6_9FIRM</name>
<dbReference type="InterPro" id="IPR027417">
    <property type="entry name" value="P-loop_NTPase"/>
</dbReference>
<dbReference type="RefSeq" id="WP_117558193.1">
    <property type="nucleotide sequence ID" value="NZ_BAABZL010000001.1"/>
</dbReference>
<dbReference type="GO" id="GO:0005524">
    <property type="term" value="F:ATP binding"/>
    <property type="evidence" value="ECO:0007669"/>
    <property type="project" value="UniProtKB-UniRule"/>
</dbReference>
<dbReference type="Pfam" id="PF02224">
    <property type="entry name" value="Cytidylate_kin"/>
    <property type="match status" value="1"/>
</dbReference>
<evidence type="ECO:0000256" key="3">
    <source>
        <dbReference type="ARBA" id="ARBA00022741"/>
    </source>
</evidence>
<dbReference type="AlphaFoldDB" id="A0AAX1SMS6"/>
<organism evidence="10 13">
    <name type="scientific">Enterocloster aldenensis</name>
    <dbReference type="NCBI Taxonomy" id="358742"/>
    <lineage>
        <taxon>Bacteria</taxon>
        <taxon>Bacillati</taxon>
        <taxon>Bacillota</taxon>
        <taxon>Clostridia</taxon>
        <taxon>Lachnospirales</taxon>
        <taxon>Lachnospiraceae</taxon>
        <taxon>Enterocloster</taxon>
    </lineage>
</organism>
<comment type="similarity">
    <text evidence="1 8">Belongs to the cytidylate kinase family. Type 1 subfamily.</text>
</comment>
<dbReference type="NCBIfam" id="TIGR00017">
    <property type="entry name" value="cmk"/>
    <property type="match status" value="1"/>
</dbReference>
<keyword evidence="8" id="KW-0963">Cytoplasm</keyword>
<evidence type="ECO:0000313" key="10">
    <source>
        <dbReference type="EMBL" id="MCG4744789.1"/>
    </source>
</evidence>
<dbReference type="InterPro" id="IPR003136">
    <property type="entry name" value="Cytidylate_kin"/>
</dbReference>
<evidence type="ECO:0000256" key="2">
    <source>
        <dbReference type="ARBA" id="ARBA00022679"/>
    </source>
</evidence>
<evidence type="ECO:0000256" key="8">
    <source>
        <dbReference type="HAMAP-Rule" id="MF_00238"/>
    </source>
</evidence>
<dbReference type="PANTHER" id="PTHR21299:SF2">
    <property type="entry name" value="CYTIDYLATE KINASE"/>
    <property type="match status" value="1"/>
</dbReference>
<evidence type="ECO:0000313" key="12">
    <source>
        <dbReference type="Proteomes" id="UP000669239"/>
    </source>
</evidence>
<dbReference type="GO" id="GO:0015949">
    <property type="term" value="P:nucleobase-containing small molecule interconversion"/>
    <property type="evidence" value="ECO:0007669"/>
    <property type="project" value="TreeGrafter"/>
</dbReference>
<evidence type="ECO:0000256" key="4">
    <source>
        <dbReference type="ARBA" id="ARBA00022777"/>
    </source>
</evidence>
<comment type="caution">
    <text evidence="10">The sequence shown here is derived from an EMBL/GenBank/DDBJ whole genome shotgun (WGS) entry which is preliminary data.</text>
</comment>
<dbReference type="EC" id="2.7.4.25" evidence="8"/>
<comment type="catalytic activity">
    <reaction evidence="7 8">
        <text>CMP + ATP = CDP + ADP</text>
        <dbReference type="Rhea" id="RHEA:11600"/>
        <dbReference type="ChEBI" id="CHEBI:30616"/>
        <dbReference type="ChEBI" id="CHEBI:58069"/>
        <dbReference type="ChEBI" id="CHEBI:60377"/>
        <dbReference type="ChEBI" id="CHEBI:456216"/>
        <dbReference type="EC" id="2.7.4.25"/>
    </reaction>
</comment>
<dbReference type="SUPFAM" id="SSF52540">
    <property type="entry name" value="P-loop containing nucleoside triphosphate hydrolases"/>
    <property type="match status" value="1"/>
</dbReference>
<dbReference type="Proteomes" id="UP000669239">
    <property type="component" value="Unassembled WGS sequence"/>
</dbReference>
<dbReference type="CDD" id="cd02020">
    <property type="entry name" value="CMPK"/>
    <property type="match status" value="1"/>
</dbReference>
<sequence>MGHFNIAVDGPAGAGKSTIARMVAEKLGFVYVDTGAMYRTMALHFIRLGISPGDEEAIARACRDVDVTICYKDGAQQVMLNGENVTGLIRTEEVGGMASATSVYAPVRKKLVELQQELARKTDVIMDGRDIGTCVLPDAPAKIYLTASVEVRAGRRFKELTEKGVGCTLKEIEEDIRERDYRDMNREHSPLRQAEDAVLLDSSGMTIEQVADAIIRIACERGLEVGA</sequence>
<evidence type="ECO:0000256" key="7">
    <source>
        <dbReference type="ARBA" id="ARBA00048478"/>
    </source>
</evidence>
<evidence type="ECO:0000256" key="5">
    <source>
        <dbReference type="ARBA" id="ARBA00022840"/>
    </source>
</evidence>
<dbReference type="GO" id="GO:0006220">
    <property type="term" value="P:pyrimidine nucleotide metabolic process"/>
    <property type="evidence" value="ECO:0007669"/>
    <property type="project" value="UniProtKB-UniRule"/>
</dbReference>
<gene>
    <name evidence="8 10" type="primary">cmk</name>
    <name evidence="11" type="ORF">G5B36_14255</name>
    <name evidence="10" type="ORF">L0N08_05140</name>
</gene>
<dbReference type="Proteomes" id="UP001299608">
    <property type="component" value="Unassembled WGS sequence"/>
</dbReference>
<dbReference type="PANTHER" id="PTHR21299">
    <property type="entry name" value="CYTIDYLATE KINASE/PANTOATE-BETA-ALANINE LIGASE"/>
    <property type="match status" value="1"/>
</dbReference>
<dbReference type="InterPro" id="IPR011994">
    <property type="entry name" value="Cytidylate_kinase_dom"/>
</dbReference>
<evidence type="ECO:0000259" key="9">
    <source>
        <dbReference type="Pfam" id="PF02224"/>
    </source>
</evidence>
<dbReference type="GO" id="GO:0036431">
    <property type="term" value="F:dCMP kinase activity"/>
    <property type="evidence" value="ECO:0007669"/>
    <property type="project" value="InterPro"/>
</dbReference>
<evidence type="ECO:0000256" key="6">
    <source>
        <dbReference type="ARBA" id="ARBA00047615"/>
    </source>
</evidence>
<evidence type="ECO:0000256" key="1">
    <source>
        <dbReference type="ARBA" id="ARBA00009427"/>
    </source>
</evidence>
<dbReference type="EMBL" id="JAAITT010000019">
    <property type="protein sequence ID" value="NSJ49853.1"/>
    <property type="molecule type" value="Genomic_DNA"/>
</dbReference>
<evidence type="ECO:0000313" key="13">
    <source>
        <dbReference type="Proteomes" id="UP001299608"/>
    </source>
</evidence>
<keyword evidence="2 8" id="KW-0808">Transferase</keyword>
<dbReference type="GO" id="GO:0005829">
    <property type="term" value="C:cytosol"/>
    <property type="evidence" value="ECO:0007669"/>
    <property type="project" value="TreeGrafter"/>
</dbReference>
<reference evidence="11" key="2">
    <citation type="submission" date="2020-02" db="EMBL/GenBank/DDBJ databases">
        <authorList>
            <person name="Littmann E."/>
            <person name="Sorbara M."/>
        </authorList>
    </citation>
    <scope>NUCLEOTIDE SEQUENCE</scope>
    <source>
        <strain evidence="11">MSK.1.17</strain>
    </source>
</reference>
<keyword evidence="4 8" id="KW-0418">Kinase</keyword>
<protein>
    <recommendedName>
        <fullName evidence="8">Cytidylate kinase</fullName>
        <shortName evidence="8">CK</shortName>
        <ecNumber evidence="8">2.7.4.25</ecNumber>
    </recommendedName>
    <alternativeName>
        <fullName evidence="8">Cytidine monophosphate kinase</fullName>
        <shortName evidence="8">CMP kinase</shortName>
    </alternativeName>
</protein>
<reference evidence="10" key="3">
    <citation type="submission" date="2022-01" db="EMBL/GenBank/DDBJ databases">
        <title>Collection of gut derived symbiotic bacterial strains cultured from healthy donors.</title>
        <authorList>
            <person name="Lin H."/>
            <person name="Kohout C."/>
            <person name="Waligurski E."/>
            <person name="Pamer E.G."/>
        </authorList>
    </citation>
    <scope>NUCLEOTIDE SEQUENCE</scope>
    <source>
        <strain evidence="10">DFI.6.55</strain>
    </source>
</reference>
<dbReference type="HAMAP" id="MF_00238">
    <property type="entry name" value="Cytidyl_kinase_type1"/>
    <property type="match status" value="1"/>
</dbReference>
<accession>A0AAX1SMS6</accession>